<evidence type="ECO:0000313" key="5">
    <source>
        <dbReference type="Proteomes" id="UP000564629"/>
    </source>
</evidence>
<name>A0A511FFR4_9CELL</name>
<protein>
    <submittedName>
        <fullName evidence="2">Uncharacterized protein</fullName>
    </submittedName>
</protein>
<dbReference type="EMBL" id="BJVQ01000037">
    <property type="protein sequence ID" value="GEL47434.1"/>
    <property type="molecule type" value="Genomic_DNA"/>
</dbReference>
<dbReference type="EMBL" id="JACHDN010000001">
    <property type="protein sequence ID" value="MBB5472517.1"/>
    <property type="molecule type" value="Genomic_DNA"/>
</dbReference>
<reference evidence="3 5" key="2">
    <citation type="submission" date="2020-08" db="EMBL/GenBank/DDBJ databases">
        <title>Sequencing the genomes of 1000 actinobacteria strains.</title>
        <authorList>
            <person name="Klenk H.-P."/>
        </authorList>
    </citation>
    <scope>NUCLEOTIDE SEQUENCE [LARGE SCALE GENOMIC DNA]</scope>
    <source>
        <strain evidence="3 5">DSM 9581</strain>
    </source>
</reference>
<feature type="region of interest" description="Disordered" evidence="1">
    <location>
        <begin position="80"/>
        <end position="101"/>
    </location>
</feature>
<evidence type="ECO:0000256" key="1">
    <source>
        <dbReference type="SAM" id="MobiDB-lite"/>
    </source>
</evidence>
<organism evidence="2 4">
    <name type="scientific">Cellulomonas hominis</name>
    <dbReference type="NCBI Taxonomy" id="156981"/>
    <lineage>
        <taxon>Bacteria</taxon>
        <taxon>Bacillati</taxon>
        <taxon>Actinomycetota</taxon>
        <taxon>Actinomycetes</taxon>
        <taxon>Micrococcales</taxon>
        <taxon>Cellulomonadaceae</taxon>
        <taxon>Cellulomonas</taxon>
    </lineage>
</organism>
<proteinExistence type="predicted"/>
<dbReference type="RefSeq" id="WP_146838522.1">
    <property type="nucleotide sequence ID" value="NZ_BJVQ01000037.1"/>
</dbReference>
<dbReference type="AlphaFoldDB" id="A0A511FFR4"/>
<dbReference type="OrthoDB" id="5118972at2"/>
<dbReference type="Proteomes" id="UP000321723">
    <property type="component" value="Unassembled WGS sequence"/>
</dbReference>
<evidence type="ECO:0000313" key="2">
    <source>
        <dbReference type="EMBL" id="GEL47434.1"/>
    </source>
</evidence>
<evidence type="ECO:0000313" key="4">
    <source>
        <dbReference type="Proteomes" id="UP000321723"/>
    </source>
</evidence>
<keyword evidence="4" id="KW-1185">Reference proteome</keyword>
<gene>
    <name evidence="2" type="ORF">CHO01_25500</name>
    <name evidence="3" type="ORF">HNR08_001253</name>
</gene>
<evidence type="ECO:0000313" key="3">
    <source>
        <dbReference type="EMBL" id="MBB5472517.1"/>
    </source>
</evidence>
<comment type="caution">
    <text evidence="2">The sequence shown here is derived from an EMBL/GenBank/DDBJ whole genome shotgun (WGS) entry which is preliminary data.</text>
</comment>
<accession>A0A511FFR4</accession>
<sequence>MSADGTIDVPVYLQVEPRDRGYSFETGRHDGTARSAAVVATTAKRPAKPRPGTVTVKVTLRIPAAAFEPLRPEATVVIPTDLTNPHPVEVEAQDATDGGAA</sequence>
<reference evidence="2 4" key="1">
    <citation type="submission" date="2019-07" db="EMBL/GenBank/DDBJ databases">
        <title>Whole genome shotgun sequence of Cellulomonas hominis NBRC 16055.</title>
        <authorList>
            <person name="Hosoyama A."/>
            <person name="Uohara A."/>
            <person name="Ohji S."/>
            <person name="Ichikawa N."/>
        </authorList>
    </citation>
    <scope>NUCLEOTIDE SEQUENCE [LARGE SCALE GENOMIC DNA]</scope>
    <source>
        <strain evidence="2 4">NBRC 16055</strain>
    </source>
</reference>
<dbReference type="Proteomes" id="UP000564629">
    <property type="component" value="Unassembled WGS sequence"/>
</dbReference>